<evidence type="ECO:0000313" key="2">
    <source>
        <dbReference type="EMBL" id="CAI5445647.1"/>
    </source>
</evidence>
<reference evidence="2" key="1">
    <citation type="submission" date="2022-11" db="EMBL/GenBank/DDBJ databases">
        <authorList>
            <person name="Kikuchi T."/>
        </authorList>
    </citation>
    <scope>NUCLEOTIDE SEQUENCE</scope>
    <source>
        <strain evidence="2">PS1010</strain>
    </source>
</reference>
<dbReference type="SUPFAM" id="SSF57850">
    <property type="entry name" value="RING/U-box"/>
    <property type="match status" value="1"/>
</dbReference>
<accession>A0A9P1ILX0</accession>
<keyword evidence="3" id="KW-1185">Reference proteome</keyword>
<dbReference type="InterPro" id="IPR013083">
    <property type="entry name" value="Znf_RING/FYVE/PHD"/>
</dbReference>
<dbReference type="Gene3D" id="3.30.40.10">
    <property type="entry name" value="Zinc/RING finger domain, C3HC4 (zinc finger)"/>
    <property type="match status" value="1"/>
</dbReference>
<evidence type="ECO:0000256" key="1">
    <source>
        <dbReference type="SAM" id="MobiDB-lite"/>
    </source>
</evidence>
<gene>
    <name evidence="2" type="ORF">CAMP_LOCUS8284</name>
</gene>
<evidence type="ECO:0008006" key="4">
    <source>
        <dbReference type="Google" id="ProtNLM"/>
    </source>
</evidence>
<organism evidence="2 3">
    <name type="scientific">Caenorhabditis angaria</name>
    <dbReference type="NCBI Taxonomy" id="860376"/>
    <lineage>
        <taxon>Eukaryota</taxon>
        <taxon>Metazoa</taxon>
        <taxon>Ecdysozoa</taxon>
        <taxon>Nematoda</taxon>
        <taxon>Chromadorea</taxon>
        <taxon>Rhabditida</taxon>
        <taxon>Rhabditina</taxon>
        <taxon>Rhabditomorpha</taxon>
        <taxon>Rhabditoidea</taxon>
        <taxon>Rhabditidae</taxon>
        <taxon>Peloderinae</taxon>
        <taxon>Caenorhabditis</taxon>
    </lineage>
</organism>
<sequence>MSKTIARIFHHSKKSDHEVTPQQSTSVETPQQTTTIKPRSKSQGYSRDLVDDTMTKRNSRFVQYMLKLRMKHCFTRDTLDSTKAGAENRDPCVICFRRYASIRCDPCTHGRVCKYCAYEMLKSAGYPEQQQIFCSYCYKPIDGFTRWRKIKETVVEVNQEENQEKENIVKRTRIVREEEHSVNLNDYAWELLNRGIHTHWDNYGYEESTSSNSTSSSC</sequence>
<dbReference type="Pfam" id="PF13920">
    <property type="entry name" value="zf-C3HC4_3"/>
    <property type="match status" value="1"/>
</dbReference>
<comment type="caution">
    <text evidence="2">The sequence shown here is derived from an EMBL/GenBank/DDBJ whole genome shotgun (WGS) entry which is preliminary data.</text>
</comment>
<feature type="compositionally biased region" description="Polar residues" evidence="1">
    <location>
        <begin position="20"/>
        <end position="45"/>
    </location>
</feature>
<protein>
    <recommendedName>
        <fullName evidence="4">RING-type domain-containing protein</fullName>
    </recommendedName>
</protein>
<proteinExistence type="predicted"/>
<dbReference type="EMBL" id="CANHGI010000003">
    <property type="protein sequence ID" value="CAI5445647.1"/>
    <property type="molecule type" value="Genomic_DNA"/>
</dbReference>
<name>A0A9P1ILX0_9PELO</name>
<evidence type="ECO:0000313" key="3">
    <source>
        <dbReference type="Proteomes" id="UP001152747"/>
    </source>
</evidence>
<dbReference type="Proteomes" id="UP001152747">
    <property type="component" value="Unassembled WGS sequence"/>
</dbReference>
<feature type="region of interest" description="Disordered" evidence="1">
    <location>
        <begin position="10"/>
        <end position="49"/>
    </location>
</feature>
<dbReference type="AlphaFoldDB" id="A0A9P1ILX0"/>